<proteinExistence type="predicted"/>
<sequence length="254" mass="29391">MAHPYSYNLKVSSVKENFIGTVVRVRSMLRRKQRQFSKRKPALRSRVGRGSAHPELRFTKRITETSYRTQNKIRLMKHLCSSKWGSKAQNLTKEKLNRVQAKAEKLFIGAVSSTNNSKAEKESVLQDLEERRQLSAIKYINKIRSCNKNHISQQTYKSWNNKNRLHRSSPLQQDNEIRSRIGLEHLNTTYYEQPETTSNFPPNTTLSLHLIEPCTKKDPPNNLKEKALIIISLLKKEDHAIAYTDGSSDETLNN</sequence>
<dbReference type="Proteomes" id="UP001235939">
    <property type="component" value="Chromosome 09"/>
</dbReference>
<evidence type="ECO:0000313" key="2">
    <source>
        <dbReference type="Proteomes" id="UP001235939"/>
    </source>
</evidence>
<gene>
    <name evidence="1" type="ORF">LAZ67_9001914</name>
</gene>
<organism evidence="1 2">
    <name type="scientific">Cordylochernes scorpioides</name>
    <dbReference type="NCBI Taxonomy" id="51811"/>
    <lineage>
        <taxon>Eukaryota</taxon>
        <taxon>Metazoa</taxon>
        <taxon>Ecdysozoa</taxon>
        <taxon>Arthropoda</taxon>
        <taxon>Chelicerata</taxon>
        <taxon>Arachnida</taxon>
        <taxon>Pseudoscorpiones</taxon>
        <taxon>Cheliferoidea</taxon>
        <taxon>Chernetidae</taxon>
        <taxon>Cordylochernes</taxon>
    </lineage>
</organism>
<reference evidence="1 2" key="1">
    <citation type="submission" date="2022-01" db="EMBL/GenBank/DDBJ databases">
        <title>A chromosomal length assembly of Cordylochernes scorpioides.</title>
        <authorList>
            <person name="Zeh D."/>
            <person name="Zeh J."/>
        </authorList>
    </citation>
    <scope>NUCLEOTIDE SEQUENCE [LARGE SCALE GENOMIC DNA]</scope>
    <source>
        <strain evidence="1">IN4F17</strain>
        <tissue evidence="1">Whole Body</tissue>
    </source>
</reference>
<protein>
    <submittedName>
        <fullName evidence="1">Uncharacterized protein</fullName>
    </submittedName>
</protein>
<keyword evidence="2" id="KW-1185">Reference proteome</keyword>
<accession>A0ABY6KU25</accession>
<dbReference type="EMBL" id="CP092871">
    <property type="protein sequence ID" value="UYV72129.1"/>
    <property type="molecule type" value="Genomic_DNA"/>
</dbReference>
<evidence type="ECO:0000313" key="1">
    <source>
        <dbReference type="EMBL" id="UYV72129.1"/>
    </source>
</evidence>
<name>A0ABY6KU25_9ARAC</name>